<feature type="domain" description="HAT C-terminal dimerisation" evidence="2">
    <location>
        <begin position="172"/>
        <end position="251"/>
    </location>
</feature>
<dbReference type="InterPro" id="IPR012337">
    <property type="entry name" value="RNaseH-like_sf"/>
</dbReference>
<comment type="caution">
    <text evidence="4">The sequence shown here is derived from an EMBL/GenBank/DDBJ whole genome shotgun (WGS) entry which is preliminary data.</text>
</comment>
<evidence type="ECO:0000313" key="3">
    <source>
        <dbReference type="EMBL" id="OJT01847.1"/>
    </source>
</evidence>
<gene>
    <name evidence="4" type="ORF">TRAPUB_10054</name>
    <name evidence="3" type="ORF">TRAPUB_7699</name>
</gene>
<feature type="region of interest" description="Disordered" evidence="1">
    <location>
        <begin position="277"/>
        <end position="309"/>
    </location>
</feature>
<dbReference type="PANTHER" id="PTHR23272:SF161">
    <property type="entry name" value="ZINC FINGER BED DOMAIN-CONTAINING PROTEIN RICESLEEPER 1-LIKE"/>
    <property type="match status" value="1"/>
</dbReference>
<feature type="region of interest" description="Disordered" evidence="1">
    <location>
        <begin position="111"/>
        <end position="150"/>
    </location>
</feature>
<dbReference type="AlphaFoldDB" id="A0A1M2W0K2"/>
<dbReference type="SUPFAM" id="SSF53098">
    <property type="entry name" value="Ribonuclease H-like"/>
    <property type="match status" value="1"/>
</dbReference>
<organism evidence="4 5">
    <name type="scientific">Trametes pubescens</name>
    <name type="common">White-rot fungus</name>
    <dbReference type="NCBI Taxonomy" id="154538"/>
    <lineage>
        <taxon>Eukaryota</taxon>
        <taxon>Fungi</taxon>
        <taxon>Dikarya</taxon>
        <taxon>Basidiomycota</taxon>
        <taxon>Agaricomycotina</taxon>
        <taxon>Agaricomycetes</taxon>
        <taxon>Polyporales</taxon>
        <taxon>Polyporaceae</taxon>
        <taxon>Trametes</taxon>
    </lineage>
</organism>
<dbReference type="InterPro" id="IPR008906">
    <property type="entry name" value="HATC_C_dom"/>
</dbReference>
<dbReference type="GO" id="GO:0046983">
    <property type="term" value="F:protein dimerization activity"/>
    <property type="evidence" value="ECO:0007669"/>
    <property type="project" value="InterPro"/>
</dbReference>
<dbReference type="Pfam" id="PF05699">
    <property type="entry name" value="Dimer_Tnp_hAT"/>
    <property type="match status" value="1"/>
</dbReference>
<protein>
    <recommendedName>
        <fullName evidence="2">HAT C-terminal dimerisation domain-containing protein</fullName>
    </recommendedName>
</protein>
<dbReference type="OMA" id="NTHWIPE"/>
<dbReference type="EMBL" id="MNAD01000412">
    <property type="protein sequence ID" value="OJT13399.1"/>
    <property type="molecule type" value="Genomic_DNA"/>
</dbReference>
<evidence type="ECO:0000259" key="2">
    <source>
        <dbReference type="Pfam" id="PF05699"/>
    </source>
</evidence>
<name>A0A1M2W0K2_TRAPU</name>
<evidence type="ECO:0000313" key="4">
    <source>
        <dbReference type="EMBL" id="OJT13399.1"/>
    </source>
</evidence>
<dbReference type="EMBL" id="MNAD01001718">
    <property type="protein sequence ID" value="OJT01847.1"/>
    <property type="molecule type" value="Genomic_DNA"/>
</dbReference>
<dbReference type="STRING" id="154538.A0A1M2W0K2"/>
<feature type="non-terminal residue" evidence="4">
    <location>
        <position position="1"/>
    </location>
</feature>
<evidence type="ECO:0000256" key="1">
    <source>
        <dbReference type="SAM" id="MobiDB-lite"/>
    </source>
</evidence>
<accession>A0A1M2W0K2</accession>
<feature type="compositionally biased region" description="Low complexity" evidence="1">
    <location>
        <begin position="120"/>
        <end position="136"/>
    </location>
</feature>
<sequence length="324" mass="35383">PFLFATKKISVSDRALVQDVIPYMDILTNLVDKFRKDEKLAPSVRATAQRGRVILDKYYTLTDETMIYRLAMILHPGHKLQYFRDENWPEEWITEAVELLRAEWREYYKPAPEEPEEAPADAPAPSSKGKGKAAASGGRGTGRKSAQASTKNATTALFASISNAGKGTRDALEVYLEEPKLLTIKDPLEHWHMMSQSGDPSLARMALDFLSVPATSTDAERAFSRGHLTVSRLRHSLNEESVRTSTVLGSWANIPDLIPEEDFIEFIKTSSRRPRAAGAAADNNAPVAGPSGVAHAATSQNGNVSASSSKLSVSSSQATVIEID</sequence>
<proteinExistence type="predicted"/>
<keyword evidence="5" id="KW-1185">Reference proteome</keyword>
<feature type="compositionally biased region" description="Low complexity" evidence="1">
    <location>
        <begin position="277"/>
        <end position="290"/>
    </location>
</feature>
<dbReference type="Proteomes" id="UP000184267">
    <property type="component" value="Unassembled WGS sequence"/>
</dbReference>
<reference evidence="4 5" key="1">
    <citation type="submission" date="2016-10" db="EMBL/GenBank/DDBJ databases">
        <title>Genome sequence of the basidiomycete white-rot fungus Trametes pubescens.</title>
        <authorList>
            <person name="Makela M.R."/>
            <person name="Granchi Z."/>
            <person name="Peng M."/>
            <person name="De Vries R.P."/>
            <person name="Grigoriev I."/>
            <person name="Riley R."/>
            <person name="Hilden K."/>
        </authorList>
    </citation>
    <scope>NUCLEOTIDE SEQUENCE [LARGE SCALE GENOMIC DNA]</scope>
    <source>
        <strain evidence="4 5">FBCC735</strain>
    </source>
</reference>
<evidence type="ECO:0000313" key="5">
    <source>
        <dbReference type="Proteomes" id="UP000184267"/>
    </source>
</evidence>
<dbReference type="PANTHER" id="PTHR23272">
    <property type="entry name" value="BED FINGER-RELATED"/>
    <property type="match status" value="1"/>
</dbReference>
<dbReference type="OrthoDB" id="3359487at2759"/>